<dbReference type="InterPro" id="IPR020103">
    <property type="entry name" value="PsdUridine_synth_cat_dom_sf"/>
</dbReference>
<keyword evidence="3 4" id="KW-0413">Isomerase</keyword>
<comment type="function">
    <text evidence="4">Formation of pseudouridine at positions 38, 39 and 40 in the anticodon stem and loop of transfer RNAs.</text>
</comment>
<keyword evidence="2 4" id="KW-0819">tRNA processing</keyword>
<dbReference type="InterPro" id="IPR020097">
    <property type="entry name" value="PsdUridine_synth_TruA_a/b_dom"/>
</dbReference>
<dbReference type="Proteomes" id="UP001326613">
    <property type="component" value="Chromosome"/>
</dbReference>
<sequence>MQQYRYKITIEYLGTGLAGWQRQANGLSIQQILEEAIYCLTKTNTIVIAAGRTDAGVHALGQVAHFDLTNYRDPHQIMRSLNHFMRPHSVAIIDCQNVTSDFHARFSAIKRHYIYKIVNRPGQVILDAERAWWIRHKLNISAMQQGVSYLLGQHDFTSFRAKHCQAQSPIKTLSKLDIIKCDQEQINFYLSAPSFLHHMVRNIVGSLVLVGLEKWQPENIKAVLDSKKREAAGSTAPAKGLYFIKVDY</sequence>
<dbReference type="InterPro" id="IPR001406">
    <property type="entry name" value="PsdUridine_synth_TruA"/>
</dbReference>
<comment type="catalytic activity">
    <reaction evidence="4 5">
        <text>uridine(38/39/40) in tRNA = pseudouridine(38/39/40) in tRNA</text>
        <dbReference type="Rhea" id="RHEA:22376"/>
        <dbReference type="Rhea" id="RHEA-COMP:10085"/>
        <dbReference type="Rhea" id="RHEA-COMP:10087"/>
        <dbReference type="ChEBI" id="CHEBI:65314"/>
        <dbReference type="ChEBI" id="CHEBI:65315"/>
        <dbReference type="EC" id="5.4.99.12"/>
    </reaction>
</comment>
<evidence type="ECO:0000313" key="8">
    <source>
        <dbReference type="Proteomes" id="UP001326613"/>
    </source>
</evidence>
<evidence type="ECO:0000259" key="6">
    <source>
        <dbReference type="Pfam" id="PF01416"/>
    </source>
</evidence>
<accession>A0ABZ0UZ94</accession>
<dbReference type="EC" id="5.4.99.12" evidence="4"/>
<dbReference type="Pfam" id="PF01416">
    <property type="entry name" value="PseudoU_synth_1"/>
    <property type="match status" value="2"/>
</dbReference>
<organism evidence="7 8">
    <name type="scientific">Candidatus Trichorickettsia mobilis</name>
    <dbReference type="NCBI Taxonomy" id="1346319"/>
    <lineage>
        <taxon>Bacteria</taxon>
        <taxon>Pseudomonadati</taxon>
        <taxon>Pseudomonadota</taxon>
        <taxon>Alphaproteobacteria</taxon>
        <taxon>Rickettsiales</taxon>
        <taxon>Rickettsiaceae</taxon>
        <taxon>Rickettsieae</taxon>
        <taxon>Candidatus Trichorickettsia</taxon>
    </lineage>
</organism>
<dbReference type="NCBIfam" id="TIGR00071">
    <property type="entry name" value="hisT_truA"/>
    <property type="match status" value="1"/>
</dbReference>
<evidence type="ECO:0000256" key="5">
    <source>
        <dbReference type="RuleBase" id="RU003792"/>
    </source>
</evidence>
<feature type="domain" description="Pseudouridine synthase I TruA alpha/beta" evidence="6">
    <location>
        <begin position="149"/>
        <end position="248"/>
    </location>
</feature>
<dbReference type="RefSeq" id="WP_323738183.1">
    <property type="nucleotide sequence ID" value="NZ_CP112932.1"/>
</dbReference>
<evidence type="ECO:0000256" key="1">
    <source>
        <dbReference type="ARBA" id="ARBA00009375"/>
    </source>
</evidence>
<dbReference type="CDD" id="cd02570">
    <property type="entry name" value="PseudoU_synth_EcTruA"/>
    <property type="match status" value="1"/>
</dbReference>
<proteinExistence type="inferred from homology"/>
<reference evidence="7 8" key="1">
    <citation type="submission" date="2022-10" db="EMBL/GenBank/DDBJ databases">
        <title>Host association and intracellularity evolved multiple times independently in the Rickettsiales.</title>
        <authorList>
            <person name="Castelli M."/>
            <person name="Nardi T."/>
            <person name="Gammuto L."/>
            <person name="Bellinzona G."/>
            <person name="Sabaneyeva E."/>
            <person name="Potekhin A."/>
            <person name="Serra V."/>
            <person name="Petroni G."/>
            <person name="Sassera D."/>
        </authorList>
    </citation>
    <scope>NUCLEOTIDE SEQUENCE [LARGE SCALE GENOMIC DNA]</scope>
    <source>
        <strain evidence="7 8">Kr 154-4</strain>
    </source>
</reference>
<dbReference type="PIRSF" id="PIRSF001430">
    <property type="entry name" value="tRNA_psdUrid_synth"/>
    <property type="match status" value="1"/>
</dbReference>
<dbReference type="InterPro" id="IPR020095">
    <property type="entry name" value="PsdUridine_synth_TruA_C"/>
</dbReference>
<dbReference type="SUPFAM" id="SSF55120">
    <property type="entry name" value="Pseudouridine synthase"/>
    <property type="match status" value="1"/>
</dbReference>
<evidence type="ECO:0000256" key="4">
    <source>
        <dbReference type="HAMAP-Rule" id="MF_00171"/>
    </source>
</evidence>
<feature type="binding site" evidence="4">
    <location>
        <position position="113"/>
    </location>
    <ligand>
        <name>substrate</name>
    </ligand>
</feature>
<comment type="similarity">
    <text evidence="1 4 5">Belongs to the tRNA pseudouridine synthase TruA family.</text>
</comment>
<dbReference type="Gene3D" id="3.30.70.580">
    <property type="entry name" value="Pseudouridine synthase I, catalytic domain, N-terminal subdomain"/>
    <property type="match status" value="1"/>
</dbReference>
<dbReference type="Gene3D" id="3.30.70.660">
    <property type="entry name" value="Pseudouridine synthase I, catalytic domain, C-terminal subdomain"/>
    <property type="match status" value="1"/>
</dbReference>
<feature type="domain" description="Pseudouridine synthase I TruA alpha/beta" evidence="6">
    <location>
        <begin position="10"/>
        <end position="106"/>
    </location>
</feature>
<comment type="subunit">
    <text evidence="4">Homodimer.</text>
</comment>
<evidence type="ECO:0000313" key="7">
    <source>
        <dbReference type="EMBL" id="WPY01409.1"/>
    </source>
</evidence>
<dbReference type="InterPro" id="IPR020094">
    <property type="entry name" value="TruA/RsuA/RluB/E/F_N"/>
</dbReference>
<dbReference type="PANTHER" id="PTHR11142">
    <property type="entry name" value="PSEUDOURIDYLATE SYNTHASE"/>
    <property type="match status" value="1"/>
</dbReference>
<comment type="caution">
    <text evidence="4">Lacks conserved residue(s) required for the propagation of feature annotation.</text>
</comment>
<evidence type="ECO:0000256" key="3">
    <source>
        <dbReference type="ARBA" id="ARBA00023235"/>
    </source>
</evidence>
<gene>
    <name evidence="4" type="primary">truA</name>
    <name evidence="7" type="ORF">Trichorick_01321</name>
</gene>
<dbReference type="HAMAP" id="MF_00171">
    <property type="entry name" value="TruA"/>
    <property type="match status" value="1"/>
</dbReference>
<keyword evidence="8" id="KW-1185">Reference proteome</keyword>
<dbReference type="PANTHER" id="PTHR11142:SF0">
    <property type="entry name" value="TRNA PSEUDOURIDINE SYNTHASE-LIKE 1"/>
    <property type="match status" value="1"/>
</dbReference>
<name>A0ABZ0UZ94_9RICK</name>
<dbReference type="EMBL" id="CP112932">
    <property type="protein sequence ID" value="WPY01409.1"/>
    <property type="molecule type" value="Genomic_DNA"/>
</dbReference>
<protein>
    <recommendedName>
        <fullName evidence="4">tRNA pseudouridine synthase A</fullName>
        <ecNumber evidence="4">5.4.99.12</ecNumber>
    </recommendedName>
    <alternativeName>
        <fullName evidence="4">tRNA pseudouridine(38-40) synthase</fullName>
    </alternativeName>
    <alternativeName>
        <fullName evidence="4">tRNA pseudouridylate synthase I</fullName>
    </alternativeName>
    <alternativeName>
        <fullName evidence="4">tRNA-uridine isomerase I</fullName>
    </alternativeName>
</protein>
<evidence type="ECO:0000256" key="2">
    <source>
        <dbReference type="ARBA" id="ARBA00022694"/>
    </source>
</evidence>
<feature type="active site" description="Nucleophile" evidence="4">
    <location>
        <position position="54"/>
    </location>
</feature>